<evidence type="ECO:0000313" key="3">
    <source>
        <dbReference type="Proteomes" id="UP001139559"/>
    </source>
</evidence>
<dbReference type="EMBL" id="JAJHVV010000003">
    <property type="protein sequence ID" value="MCK6262780.1"/>
    <property type="molecule type" value="Genomic_DNA"/>
</dbReference>
<evidence type="ECO:0000313" key="2">
    <source>
        <dbReference type="EMBL" id="MCK6262780.1"/>
    </source>
</evidence>
<dbReference type="PANTHER" id="PTHR33608:SF12">
    <property type="entry name" value="DUF58 DOMAIN-CONTAINING PROTEIN"/>
    <property type="match status" value="1"/>
</dbReference>
<comment type="caution">
    <text evidence="2">The sequence shown here is derived from an EMBL/GenBank/DDBJ whole genome shotgun (WGS) entry which is preliminary data.</text>
</comment>
<name>A0A9X1XKY0_9VIBR</name>
<accession>A0A9X1XKY0</accession>
<dbReference type="Proteomes" id="UP001139559">
    <property type="component" value="Unassembled WGS sequence"/>
</dbReference>
<dbReference type="AlphaFoldDB" id="A0A9X1XKY0"/>
<gene>
    <name evidence="2" type="ORF">KP803_05765</name>
</gene>
<proteinExistence type="predicted"/>
<dbReference type="PANTHER" id="PTHR33608">
    <property type="entry name" value="BLL2464 PROTEIN"/>
    <property type="match status" value="1"/>
</dbReference>
<protein>
    <submittedName>
        <fullName evidence="2">DUF58 domain-containing protein</fullName>
    </submittedName>
</protein>
<dbReference type="Pfam" id="PF01882">
    <property type="entry name" value="DUF58"/>
    <property type="match status" value="1"/>
</dbReference>
<feature type="domain" description="DUF58" evidence="1">
    <location>
        <begin position="59"/>
        <end position="275"/>
    </location>
</feature>
<reference evidence="2" key="1">
    <citation type="submission" date="2021-11" db="EMBL/GenBank/DDBJ databases">
        <title>Vibrio ZSDE26 sp. nov. and Vibrio ZSDZ34 sp. nov., isolated from coastal seawater in Qingdao.</title>
        <authorList>
            <person name="Zhang P."/>
        </authorList>
    </citation>
    <scope>NUCLEOTIDE SEQUENCE</scope>
    <source>
        <strain evidence="2">ZSDE26</strain>
    </source>
</reference>
<dbReference type="InterPro" id="IPR002881">
    <property type="entry name" value="DUF58"/>
</dbReference>
<dbReference type="RefSeq" id="WP_248007891.1">
    <property type="nucleotide sequence ID" value="NZ_JAJHVV010000003.1"/>
</dbReference>
<keyword evidence="3" id="KW-1185">Reference proteome</keyword>
<evidence type="ECO:0000259" key="1">
    <source>
        <dbReference type="Pfam" id="PF01882"/>
    </source>
</evidence>
<organism evidence="2 3">
    <name type="scientific">Vibrio amylolyticus</name>
    <dbReference type="NCBI Taxonomy" id="2847292"/>
    <lineage>
        <taxon>Bacteria</taxon>
        <taxon>Pseudomonadati</taxon>
        <taxon>Pseudomonadota</taxon>
        <taxon>Gammaproteobacteria</taxon>
        <taxon>Vibrionales</taxon>
        <taxon>Vibrionaceae</taxon>
        <taxon>Vibrio</taxon>
    </lineage>
</organism>
<sequence length="318" mass="35372">MAKQLSASTDLRIHTSMARLTGLAAQGRQLTWRPPLGRCSLLSGLNVASQRGRGLDFIELRHYHPGDDVRCIDWKVTQRTGQPYLRVYSEEKDKTIQLIVDQTSSLFFASNGSMKSVIAAELAAIIAGRVNYDGDRFCGNVIHDSGITALVSGRGESAMLTVLQQVVSQNRQLPQTSMQANGLKQVLNDLCQRGIKDQQLFILSDFSDFDAQCVPLITQLAAHNDLFAFRVSDPLEMVLPKRNILMGNEEYQLNIAQNNEQLRAKYHDYIAQHRSVLDACFKATGQPVFDFTTHLDTWAQINSLSHLSSSSESGERAS</sequence>